<evidence type="ECO:0000259" key="2">
    <source>
        <dbReference type="PROSITE" id="PS51084"/>
    </source>
</evidence>
<sequence>MEKCLLCQPFGLEDQEIVFENKTCLYIQSPQNQTILEGSGLIIPKAHRPSVFDLTQEEWNDTYSLLAFAKAYLDRTLKPDGYNIGWNSGEIGGQHILHAHLHVIPRFSDEPYAGQGIRSWLKSPSNKRPQNV</sequence>
<accession>A0A9X2BBJ0</accession>
<feature type="short sequence motif" description="Histidine triad motif" evidence="1">
    <location>
        <begin position="98"/>
        <end position="102"/>
    </location>
</feature>
<dbReference type="PROSITE" id="PS51084">
    <property type="entry name" value="HIT_2"/>
    <property type="match status" value="1"/>
</dbReference>
<dbReference type="AlphaFoldDB" id="A0A9X2BBJ0"/>
<evidence type="ECO:0000313" key="4">
    <source>
        <dbReference type="Proteomes" id="UP001139011"/>
    </source>
</evidence>
<reference evidence="3" key="1">
    <citation type="submission" date="2021-09" db="EMBL/GenBank/DDBJ databases">
        <title>Genome analysis of Fictibacillus sp. KIGAM418 isolated from marine sediment.</title>
        <authorList>
            <person name="Seo M.-J."/>
            <person name="Cho E.-S."/>
            <person name="Hwang C.Y."/>
        </authorList>
    </citation>
    <scope>NUCLEOTIDE SEQUENCE</scope>
    <source>
        <strain evidence="3">KIGAM418</strain>
    </source>
</reference>
<dbReference type="PANTHER" id="PTHR42997:SF1">
    <property type="entry name" value="AP-4-A PHOSPHORYLASE"/>
    <property type="match status" value="1"/>
</dbReference>
<name>A0A9X2BBJ0_9BACL</name>
<organism evidence="3 4">
    <name type="scientific">Fictibacillus marinisediminis</name>
    <dbReference type="NCBI Taxonomy" id="2878389"/>
    <lineage>
        <taxon>Bacteria</taxon>
        <taxon>Bacillati</taxon>
        <taxon>Bacillota</taxon>
        <taxon>Bacilli</taxon>
        <taxon>Bacillales</taxon>
        <taxon>Fictibacillaceae</taxon>
        <taxon>Fictibacillus</taxon>
    </lineage>
</organism>
<dbReference type="EMBL" id="JAIWJX010000002">
    <property type="protein sequence ID" value="MCK6255924.1"/>
    <property type="molecule type" value="Genomic_DNA"/>
</dbReference>
<dbReference type="RefSeq" id="WP_248251664.1">
    <property type="nucleotide sequence ID" value="NZ_JAIWJX010000002.1"/>
</dbReference>
<evidence type="ECO:0000256" key="1">
    <source>
        <dbReference type="PROSITE-ProRule" id="PRU00464"/>
    </source>
</evidence>
<dbReference type="InterPro" id="IPR052908">
    <property type="entry name" value="AP-4-A_phosphorylase"/>
</dbReference>
<dbReference type="PANTHER" id="PTHR42997">
    <property type="entry name" value="HIT FAMILY HYDROLASE"/>
    <property type="match status" value="1"/>
</dbReference>
<feature type="domain" description="HIT" evidence="2">
    <location>
        <begin position="5"/>
        <end position="113"/>
    </location>
</feature>
<protein>
    <submittedName>
        <fullName evidence="3">HIT family protein</fullName>
    </submittedName>
</protein>
<dbReference type="Pfam" id="PF01230">
    <property type="entry name" value="HIT"/>
    <property type="match status" value="1"/>
</dbReference>
<proteinExistence type="predicted"/>
<dbReference type="InterPro" id="IPR036265">
    <property type="entry name" value="HIT-like_sf"/>
</dbReference>
<gene>
    <name evidence="3" type="ORF">LCY76_04815</name>
</gene>
<dbReference type="GO" id="GO:0003824">
    <property type="term" value="F:catalytic activity"/>
    <property type="evidence" value="ECO:0007669"/>
    <property type="project" value="InterPro"/>
</dbReference>
<dbReference type="InterPro" id="IPR011146">
    <property type="entry name" value="HIT-like"/>
</dbReference>
<dbReference type="Gene3D" id="3.30.428.10">
    <property type="entry name" value="HIT-like"/>
    <property type="match status" value="1"/>
</dbReference>
<comment type="caution">
    <text evidence="3">The sequence shown here is derived from an EMBL/GenBank/DDBJ whole genome shotgun (WGS) entry which is preliminary data.</text>
</comment>
<keyword evidence="4" id="KW-1185">Reference proteome</keyword>
<evidence type="ECO:0000313" key="3">
    <source>
        <dbReference type="EMBL" id="MCK6255924.1"/>
    </source>
</evidence>
<dbReference type="Proteomes" id="UP001139011">
    <property type="component" value="Unassembled WGS sequence"/>
</dbReference>
<dbReference type="SUPFAM" id="SSF54197">
    <property type="entry name" value="HIT-like"/>
    <property type="match status" value="1"/>
</dbReference>